<dbReference type="GO" id="GO:0042597">
    <property type="term" value="C:periplasmic space"/>
    <property type="evidence" value="ECO:0007669"/>
    <property type="project" value="UniProtKB-ARBA"/>
</dbReference>
<proteinExistence type="inferred from homology"/>
<evidence type="ECO:0000256" key="1">
    <source>
        <dbReference type="ARBA" id="ARBA00005695"/>
    </source>
</evidence>
<evidence type="ECO:0000259" key="4">
    <source>
        <dbReference type="Pfam" id="PF00496"/>
    </source>
</evidence>
<comment type="caution">
    <text evidence="5">The sequence shown here is derived from an EMBL/GenBank/DDBJ whole genome shotgun (WGS) entry which is preliminary data.</text>
</comment>
<dbReference type="InterPro" id="IPR039424">
    <property type="entry name" value="SBP_5"/>
</dbReference>
<dbReference type="AlphaFoldDB" id="A0A1F6A5R8"/>
<dbReference type="PIRSF" id="PIRSF002741">
    <property type="entry name" value="MppA"/>
    <property type="match status" value="1"/>
</dbReference>
<dbReference type="GO" id="GO:0015833">
    <property type="term" value="P:peptide transport"/>
    <property type="evidence" value="ECO:0007669"/>
    <property type="project" value="TreeGrafter"/>
</dbReference>
<dbReference type="InterPro" id="IPR000914">
    <property type="entry name" value="SBP_5_dom"/>
</dbReference>
<evidence type="ECO:0000313" key="6">
    <source>
        <dbReference type="Proteomes" id="UP000177092"/>
    </source>
</evidence>
<dbReference type="STRING" id="1798384.A3D03_03585"/>
<protein>
    <recommendedName>
        <fullName evidence="4">Solute-binding protein family 5 domain-containing protein</fullName>
    </recommendedName>
</protein>
<dbReference type="PANTHER" id="PTHR30290:SF9">
    <property type="entry name" value="OLIGOPEPTIDE-BINDING PROTEIN APPA"/>
    <property type="match status" value="1"/>
</dbReference>
<evidence type="ECO:0000313" key="5">
    <source>
        <dbReference type="EMBL" id="OGG20085.1"/>
    </source>
</evidence>
<evidence type="ECO:0000256" key="3">
    <source>
        <dbReference type="ARBA" id="ARBA00022729"/>
    </source>
</evidence>
<evidence type="ECO:0000256" key="2">
    <source>
        <dbReference type="ARBA" id="ARBA00022448"/>
    </source>
</evidence>
<reference evidence="5 6" key="1">
    <citation type="journal article" date="2016" name="Nat. Commun.">
        <title>Thousands of microbial genomes shed light on interconnected biogeochemical processes in an aquifer system.</title>
        <authorList>
            <person name="Anantharaman K."/>
            <person name="Brown C.T."/>
            <person name="Hug L.A."/>
            <person name="Sharon I."/>
            <person name="Castelle C.J."/>
            <person name="Probst A.J."/>
            <person name="Thomas B.C."/>
            <person name="Singh A."/>
            <person name="Wilkins M.J."/>
            <person name="Karaoz U."/>
            <person name="Brodie E.L."/>
            <person name="Williams K.H."/>
            <person name="Hubbard S.S."/>
            <person name="Banfield J.F."/>
        </authorList>
    </citation>
    <scope>NUCLEOTIDE SEQUENCE [LARGE SCALE GENOMIC DNA]</scope>
</reference>
<dbReference type="EMBL" id="MFJN01000057">
    <property type="protein sequence ID" value="OGG20085.1"/>
    <property type="molecule type" value="Genomic_DNA"/>
</dbReference>
<sequence>MRRRLQYAFLFVSVFFKKHRKELILTALSGFFMTLFLIQAYPLMINITGQKRLKIGIIGKVRETSLPDFIQKQISFGLTSLNAEGEAIPAAASSWDITDNAKTYTFHIRKNLLWHDGKEFTTQDINYKLKDAEITKLDDYTLKISLKDPYVILPVILSQPMIKDGTIGLGGYKVVRLDYDGESIAQISLQSLLADYSSITYKFYPNINQAVLAFKLGEVNVLKDLVTFDNLDMWPMVKINKTSDYNRFVGLFFNLDNPMFKVKEIRQALAYGLPEFDDFDKAFTPISPLSWGYSKNVRLYNSDPDAAAKILSKSPLATTSSVLTISTYPSYVALAEEIAESWNKFGLTVKVKVENSFDSSYQIFLMSQLIPPDPDQYSYWQSTQENTNITHYNNPKIDKLLEEGRKTLDKTARKKIYFDFQRYLVDDLPVIFLYYPKLYQIERT</sequence>
<gene>
    <name evidence="5" type="ORF">A3D03_03585</name>
</gene>
<keyword evidence="2" id="KW-0813">Transport</keyword>
<dbReference type="CDD" id="cd00995">
    <property type="entry name" value="PBP2_NikA_DppA_OppA_like"/>
    <property type="match status" value="1"/>
</dbReference>
<dbReference type="GO" id="GO:0043190">
    <property type="term" value="C:ATP-binding cassette (ABC) transporter complex"/>
    <property type="evidence" value="ECO:0007669"/>
    <property type="project" value="InterPro"/>
</dbReference>
<dbReference type="Gene3D" id="3.10.105.10">
    <property type="entry name" value="Dipeptide-binding Protein, Domain 3"/>
    <property type="match status" value="1"/>
</dbReference>
<name>A0A1F6A5R8_9BACT</name>
<organism evidence="5 6">
    <name type="scientific">Candidatus Gottesmanbacteria bacterium RIFCSPHIGHO2_02_FULL_40_13</name>
    <dbReference type="NCBI Taxonomy" id="1798384"/>
    <lineage>
        <taxon>Bacteria</taxon>
        <taxon>Candidatus Gottesmaniibacteriota</taxon>
    </lineage>
</organism>
<dbReference type="Proteomes" id="UP000177092">
    <property type="component" value="Unassembled WGS sequence"/>
</dbReference>
<comment type="similarity">
    <text evidence="1">Belongs to the bacterial solute-binding protein 5 family.</text>
</comment>
<feature type="domain" description="Solute-binding protein family 5" evidence="4">
    <location>
        <begin position="87"/>
        <end position="386"/>
    </location>
</feature>
<dbReference type="SUPFAM" id="SSF53850">
    <property type="entry name" value="Periplasmic binding protein-like II"/>
    <property type="match status" value="1"/>
</dbReference>
<dbReference type="InterPro" id="IPR030678">
    <property type="entry name" value="Peptide/Ni-bd"/>
</dbReference>
<keyword evidence="3" id="KW-0732">Signal</keyword>
<dbReference type="Gene3D" id="3.40.190.10">
    <property type="entry name" value="Periplasmic binding protein-like II"/>
    <property type="match status" value="1"/>
</dbReference>
<dbReference type="PANTHER" id="PTHR30290">
    <property type="entry name" value="PERIPLASMIC BINDING COMPONENT OF ABC TRANSPORTER"/>
    <property type="match status" value="1"/>
</dbReference>
<dbReference type="GO" id="GO:1904680">
    <property type="term" value="F:peptide transmembrane transporter activity"/>
    <property type="evidence" value="ECO:0007669"/>
    <property type="project" value="TreeGrafter"/>
</dbReference>
<dbReference type="Pfam" id="PF00496">
    <property type="entry name" value="SBP_bac_5"/>
    <property type="match status" value="1"/>
</dbReference>
<dbReference type="Gene3D" id="3.90.76.10">
    <property type="entry name" value="Dipeptide-binding Protein, Domain 1"/>
    <property type="match status" value="1"/>
</dbReference>
<accession>A0A1F6A5R8</accession>